<evidence type="ECO:0000313" key="2">
    <source>
        <dbReference type="Proteomes" id="UP000029577"/>
    </source>
</evidence>
<keyword evidence="2" id="KW-1185">Reference proteome</keyword>
<dbReference type="EMBL" id="JPKR02000005">
    <property type="protein sequence ID" value="KGD79702.2"/>
    <property type="molecule type" value="Genomic_DNA"/>
</dbReference>
<name>A0A095TST6_9GAMM</name>
<organism evidence="1 2">
    <name type="scientific">Tatumella morbirosei</name>
    <dbReference type="NCBI Taxonomy" id="642227"/>
    <lineage>
        <taxon>Bacteria</taxon>
        <taxon>Pseudomonadati</taxon>
        <taxon>Pseudomonadota</taxon>
        <taxon>Gammaproteobacteria</taxon>
        <taxon>Enterobacterales</taxon>
        <taxon>Erwiniaceae</taxon>
        <taxon>Tatumella</taxon>
    </lineage>
</organism>
<evidence type="ECO:0000313" key="1">
    <source>
        <dbReference type="EMBL" id="KGD79702.2"/>
    </source>
</evidence>
<dbReference type="OrthoDB" id="6633924at2"/>
<reference evidence="1" key="1">
    <citation type="submission" date="2014-12" db="EMBL/GenBank/DDBJ databases">
        <title>The draft genome of the Tatumella morbirosei type strain, LMG23360T isolated from pineapple rot.</title>
        <authorList>
            <person name="Smits T.H."/>
            <person name="Palmer M."/>
            <person name="Venter S.N."/>
            <person name="Duffy B."/>
            <person name="Steenkamp E.T."/>
            <person name="Chan W.Y."/>
            <person name="Coutinho T.A."/>
            <person name="Coetzee M.P."/>
            <person name="De Maayer P."/>
        </authorList>
    </citation>
    <scope>NUCLEOTIDE SEQUENCE [LARGE SCALE GENOMIC DNA]</scope>
    <source>
        <strain evidence="1">LMG 23360</strain>
    </source>
</reference>
<dbReference type="RefSeq" id="WP_038016106.1">
    <property type="nucleotide sequence ID" value="NZ_JPKR02000005.1"/>
</dbReference>
<accession>A0A095TST6</accession>
<dbReference type="Proteomes" id="UP000029577">
    <property type="component" value="Unassembled WGS sequence"/>
</dbReference>
<protein>
    <submittedName>
        <fullName evidence="1">Uncharacterized protein</fullName>
    </submittedName>
</protein>
<gene>
    <name evidence="1" type="ORF">HA49_01665</name>
</gene>
<proteinExistence type="predicted"/>
<comment type="caution">
    <text evidence="1">The sequence shown here is derived from an EMBL/GenBank/DDBJ whole genome shotgun (WGS) entry which is preliminary data.</text>
</comment>
<dbReference type="STRING" id="642227.HA49_01665"/>
<sequence>MTMRKTLDDLRAKVNSMSPEERISGIVLVGIDKDPDGEIIVASRSYIPFGKHGGEAWQEEYPVGDPRRVKLEQDQ</sequence>
<dbReference type="AlphaFoldDB" id="A0A095TST6"/>